<keyword evidence="7" id="KW-0051">Antiviral defense</keyword>
<evidence type="ECO:0000256" key="1">
    <source>
        <dbReference type="ARBA" id="ARBA00012493"/>
    </source>
</evidence>
<evidence type="ECO:0000256" key="7">
    <source>
        <dbReference type="ARBA" id="ARBA00023118"/>
    </source>
</evidence>
<reference evidence="11" key="1">
    <citation type="submission" date="2021-12" db="EMBL/GenBank/DDBJ databases">
        <title>Description of Gramella crocea sp. nov., a new bacterium isolated from activated sludge.</title>
        <authorList>
            <person name="Zhang X."/>
        </authorList>
    </citation>
    <scope>NUCLEOTIDE SEQUENCE</scope>
    <source>
        <strain evidence="11">YB25</strain>
    </source>
</reference>
<dbReference type="PANTHER" id="PTHR34047">
    <property type="entry name" value="NUCLEAR INTRON MATURASE 1, MITOCHONDRIAL-RELATED"/>
    <property type="match status" value="1"/>
</dbReference>
<dbReference type="GO" id="GO:0003964">
    <property type="term" value="F:RNA-directed DNA polymerase activity"/>
    <property type="evidence" value="ECO:0007669"/>
    <property type="project" value="UniProtKB-KW"/>
</dbReference>
<evidence type="ECO:0000256" key="8">
    <source>
        <dbReference type="ARBA" id="ARBA00034120"/>
    </source>
</evidence>
<gene>
    <name evidence="11" type="ORF">LU635_05845</name>
</gene>
<feature type="domain" description="Reverse transcriptase" evidence="10">
    <location>
        <begin position="47"/>
        <end position="276"/>
    </location>
</feature>
<name>A0A9X1UVM7_9FLAO</name>
<evidence type="ECO:0000259" key="10">
    <source>
        <dbReference type="PROSITE" id="PS50878"/>
    </source>
</evidence>
<dbReference type="InterPro" id="IPR043502">
    <property type="entry name" value="DNA/RNA_pol_sf"/>
</dbReference>
<dbReference type="RefSeq" id="WP_240097163.1">
    <property type="nucleotide sequence ID" value="NZ_JAJSON010000015.1"/>
</dbReference>
<comment type="caution">
    <text evidence="11">The sequence shown here is derived from an EMBL/GenBank/DDBJ whole genome shotgun (WGS) entry which is preliminary data.</text>
</comment>
<protein>
    <recommendedName>
        <fullName evidence="1">RNA-directed DNA polymerase</fullName>
        <ecNumber evidence="1">2.7.7.49</ecNumber>
    </recommendedName>
</protein>
<sequence>MKASPDQQTYIRKKFALLESKEDLLVLLNEAKRMMYGDECKVFRLKALNYYANPDFCKKRYTSFDIPKKNGAKRIINAPVKGLRSILRVLNFILQAVYEAHPAATGFVQEKSIVDNAQPHVDKHYVYNLDLQDFFHSFDRNRVKLGFMKKPFNLRKDRNKEQLAFFLSCLCTHPFKIDGNIKTVLPQGSPTSPTISNILCRDLDRRLKGLAKRFNLNFTRYADDITFSSSHNVYNKNEFQSELTRIIEEDQLLKINPSKTRLQKTGFRQEATGLVVNEKINVPKNYTKQLRMWLYYWEKYGTKKAEQIFTQDYLKDKGHVKPDHPEMENVLAGKLEFLKMVKGTDDPTYKKLQGRFLKLSMGSPLVDRVLKVWDEEGLNKAMELYYEKKESSEALTTTILTL</sequence>
<evidence type="ECO:0000256" key="9">
    <source>
        <dbReference type="ARBA" id="ARBA00048173"/>
    </source>
</evidence>
<dbReference type="CDD" id="cd03487">
    <property type="entry name" value="RT_Bac_retron_II"/>
    <property type="match status" value="1"/>
</dbReference>
<dbReference type="PANTHER" id="PTHR34047:SF7">
    <property type="entry name" value="RNA-DIRECTED DNA POLYMERASE"/>
    <property type="match status" value="1"/>
</dbReference>
<keyword evidence="2" id="KW-0808">Transferase</keyword>
<keyword evidence="6 11" id="KW-0695">RNA-directed DNA polymerase</keyword>
<dbReference type="InterPro" id="IPR000123">
    <property type="entry name" value="Reverse_transcriptase_msDNA"/>
</dbReference>
<keyword evidence="3" id="KW-0548">Nucleotidyltransferase</keyword>
<dbReference type="SUPFAM" id="SSF56672">
    <property type="entry name" value="DNA/RNA polymerases"/>
    <property type="match status" value="1"/>
</dbReference>
<dbReference type="Proteomes" id="UP001139344">
    <property type="component" value="Unassembled WGS sequence"/>
</dbReference>
<accession>A0A9X1UVM7</accession>
<evidence type="ECO:0000256" key="6">
    <source>
        <dbReference type="ARBA" id="ARBA00022918"/>
    </source>
</evidence>
<dbReference type="PROSITE" id="PS50878">
    <property type="entry name" value="RT_POL"/>
    <property type="match status" value="1"/>
</dbReference>
<comment type="catalytic activity">
    <reaction evidence="9">
        <text>DNA(n) + a 2'-deoxyribonucleoside 5'-triphosphate = DNA(n+1) + diphosphate</text>
        <dbReference type="Rhea" id="RHEA:22508"/>
        <dbReference type="Rhea" id="RHEA-COMP:17339"/>
        <dbReference type="Rhea" id="RHEA-COMP:17340"/>
        <dbReference type="ChEBI" id="CHEBI:33019"/>
        <dbReference type="ChEBI" id="CHEBI:61560"/>
        <dbReference type="ChEBI" id="CHEBI:173112"/>
        <dbReference type="EC" id="2.7.7.49"/>
    </reaction>
</comment>
<dbReference type="EC" id="2.7.7.49" evidence="1"/>
<dbReference type="GO" id="GO:0046872">
    <property type="term" value="F:metal ion binding"/>
    <property type="evidence" value="ECO:0007669"/>
    <property type="project" value="UniProtKB-KW"/>
</dbReference>
<evidence type="ECO:0000313" key="12">
    <source>
        <dbReference type="Proteomes" id="UP001139344"/>
    </source>
</evidence>
<dbReference type="EMBL" id="JAJSON010000015">
    <property type="protein sequence ID" value="MCG9971154.1"/>
    <property type="molecule type" value="Genomic_DNA"/>
</dbReference>
<dbReference type="PRINTS" id="PR00866">
    <property type="entry name" value="RNADNAPOLMS"/>
</dbReference>
<keyword evidence="5" id="KW-0460">Magnesium</keyword>
<comment type="similarity">
    <text evidence="8">Belongs to the bacterial reverse transcriptase family.</text>
</comment>
<dbReference type="GO" id="GO:0003723">
    <property type="term" value="F:RNA binding"/>
    <property type="evidence" value="ECO:0007669"/>
    <property type="project" value="InterPro"/>
</dbReference>
<evidence type="ECO:0000256" key="2">
    <source>
        <dbReference type="ARBA" id="ARBA00022679"/>
    </source>
</evidence>
<evidence type="ECO:0000313" key="11">
    <source>
        <dbReference type="EMBL" id="MCG9971154.1"/>
    </source>
</evidence>
<keyword evidence="4" id="KW-0479">Metal-binding</keyword>
<organism evidence="11 12">
    <name type="scientific">Christiangramia crocea</name>
    <dbReference type="NCBI Taxonomy" id="2904124"/>
    <lineage>
        <taxon>Bacteria</taxon>
        <taxon>Pseudomonadati</taxon>
        <taxon>Bacteroidota</taxon>
        <taxon>Flavobacteriia</taxon>
        <taxon>Flavobacteriales</taxon>
        <taxon>Flavobacteriaceae</taxon>
        <taxon>Christiangramia</taxon>
    </lineage>
</organism>
<dbReference type="GO" id="GO:0051607">
    <property type="term" value="P:defense response to virus"/>
    <property type="evidence" value="ECO:0007669"/>
    <property type="project" value="UniProtKB-KW"/>
</dbReference>
<evidence type="ECO:0000256" key="4">
    <source>
        <dbReference type="ARBA" id="ARBA00022723"/>
    </source>
</evidence>
<dbReference type="InterPro" id="IPR051083">
    <property type="entry name" value="GrpII_Intron_Splice-Mob/Def"/>
</dbReference>
<dbReference type="Pfam" id="PF00078">
    <property type="entry name" value="RVT_1"/>
    <property type="match status" value="1"/>
</dbReference>
<dbReference type="AlphaFoldDB" id="A0A9X1UVM7"/>
<keyword evidence="12" id="KW-1185">Reference proteome</keyword>
<evidence type="ECO:0000256" key="3">
    <source>
        <dbReference type="ARBA" id="ARBA00022695"/>
    </source>
</evidence>
<proteinExistence type="inferred from homology"/>
<evidence type="ECO:0000256" key="5">
    <source>
        <dbReference type="ARBA" id="ARBA00022842"/>
    </source>
</evidence>
<dbReference type="InterPro" id="IPR000477">
    <property type="entry name" value="RT_dom"/>
</dbReference>